<gene>
    <name evidence="2" type="ORF">H634G_00224</name>
</gene>
<evidence type="ECO:0000313" key="2">
    <source>
        <dbReference type="EMBL" id="KJK83861.1"/>
    </source>
</evidence>
<feature type="region of interest" description="Disordered" evidence="1">
    <location>
        <begin position="33"/>
        <end position="55"/>
    </location>
</feature>
<dbReference type="Proteomes" id="UP000054544">
    <property type="component" value="Unassembled WGS sequence"/>
</dbReference>
<organism evidence="2 3">
    <name type="scientific">Metarhizium anisopliae BRIP 53293</name>
    <dbReference type="NCBI Taxonomy" id="1291518"/>
    <lineage>
        <taxon>Eukaryota</taxon>
        <taxon>Fungi</taxon>
        <taxon>Dikarya</taxon>
        <taxon>Ascomycota</taxon>
        <taxon>Pezizomycotina</taxon>
        <taxon>Sordariomycetes</taxon>
        <taxon>Hypocreomycetidae</taxon>
        <taxon>Hypocreales</taxon>
        <taxon>Clavicipitaceae</taxon>
        <taxon>Metarhizium</taxon>
    </lineage>
</organism>
<dbReference type="EMBL" id="KE384719">
    <property type="protein sequence ID" value="KJK83861.1"/>
    <property type="molecule type" value="Genomic_DNA"/>
</dbReference>
<proteinExistence type="predicted"/>
<reference evidence="3" key="1">
    <citation type="journal article" date="2014" name="BMC Genomics">
        <title>The genome sequence of the biocontrol fungus Metarhizium anisopliae and comparative genomics of Metarhizium species.</title>
        <authorList>
            <person name="Pattemore J.A."/>
            <person name="Hane J.K."/>
            <person name="Williams A.H."/>
            <person name="Wilson B.A."/>
            <person name="Stodart B.J."/>
            <person name="Ash G.J."/>
        </authorList>
    </citation>
    <scope>NUCLEOTIDE SEQUENCE [LARGE SCALE GENOMIC DNA]</scope>
    <source>
        <strain evidence="3">BRIP 53293</strain>
    </source>
</reference>
<dbReference type="AlphaFoldDB" id="A0A0D9PCR1"/>
<protein>
    <submittedName>
        <fullName evidence="2">Uncharacterized protein</fullName>
    </submittedName>
</protein>
<keyword evidence="3" id="KW-1185">Reference proteome</keyword>
<evidence type="ECO:0000256" key="1">
    <source>
        <dbReference type="SAM" id="MobiDB-lite"/>
    </source>
</evidence>
<evidence type="ECO:0000313" key="3">
    <source>
        <dbReference type="Proteomes" id="UP000054544"/>
    </source>
</evidence>
<name>A0A0D9PCR1_METAN</name>
<sequence>MPFGALVGHLQADQYRLLGMSGQCVASLCPDMPTSSDAHEKSPRDLVASSRHSADSRGDRFLQVGFLLELPATDAHGSEPLRPNIGRETGLCVPLGMRHDQVIKPCICWMESLDSLESVGDMVACLGSDLLTHAHTDK</sequence>
<accession>A0A0D9PCR1</accession>